<dbReference type="STRING" id="307972.A0A2G8LRN7"/>
<dbReference type="PANTHER" id="PTHR24373">
    <property type="entry name" value="SLIT RELATED LEUCINE-RICH REPEAT NEURONAL PROTEIN"/>
    <property type="match status" value="1"/>
</dbReference>
<keyword evidence="4" id="KW-1185">Reference proteome</keyword>
<sequence>MARTYPFQEPATMKLLVFTLFCFMACALVVGLSTRLPEQCECSPCLPEIRCDGENVTDFNFIQSLSWVFIFAAVNTSIPELQQGTIALPNMPYLRHLELSSNGIHILTEQVSTTNYTRLSVMILSDNRLSVVPSPMMRLAPNLAYIDLSGNMITVIHSDVFTFNNDLNVILLADNGLQTIEEKAFAGVTELRTLNLSYNSIMGTNLGNWEEFHASIETVSLSGNGLRQMPTLNPNYKFSCKYLSLEHNHFEALDKFALAAFEN</sequence>
<feature type="chain" id="PRO_5013930099" evidence="2">
    <location>
        <begin position="28"/>
        <end position="263"/>
    </location>
</feature>
<dbReference type="InterPro" id="IPR001611">
    <property type="entry name" value="Leu-rich_rpt"/>
</dbReference>
<reference evidence="3 4" key="1">
    <citation type="journal article" date="2017" name="PLoS Biol.">
        <title>The sea cucumber genome provides insights into morphological evolution and visceral regeneration.</title>
        <authorList>
            <person name="Zhang X."/>
            <person name="Sun L."/>
            <person name="Yuan J."/>
            <person name="Sun Y."/>
            <person name="Gao Y."/>
            <person name="Zhang L."/>
            <person name="Li S."/>
            <person name="Dai H."/>
            <person name="Hamel J.F."/>
            <person name="Liu C."/>
            <person name="Yu Y."/>
            <person name="Liu S."/>
            <person name="Lin W."/>
            <person name="Guo K."/>
            <person name="Jin S."/>
            <person name="Xu P."/>
            <person name="Storey K.B."/>
            <person name="Huan P."/>
            <person name="Zhang T."/>
            <person name="Zhou Y."/>
            <person name="Zhang J."/>
            <person name="Lin C."/>
            <person name="Li X."/>
            <person name="Xing L."/>
            <person name="Huo D."/>
            <person name="Sun M."/>
            <person name="Wang L."/>
            <person name="Mercier A."/>
            <person name="Li F."/>
            <person name="Yang H."/>
            <person name="Xiang J."/>
        </authorList>
    </citation>
    <scope>NUCLEOTIDE SEQUENCE [LARGE SCALE GENOMIC DNA]</scope>
    <source>
        <strain evidence="3">Shaxun</strain>
        <tissue evidence="3">Muscle</tissue>
    </source>
</reference>
<keyword evidence="1 2" id="KW-0732">Signal</keyword>
<dbReference type="PANTHER" id="PTHR24373:SF398">
    <property type="entry name" value="LEUCINE-RICH REPEAT-CONTAINING G-PROTEIN COUPLED RECEPTOR 6"/>
    <property type="match status" value="1"/>
</dbReference>
<name>A0A2G8LRN7_STIJA</name>
<evidence type="ECO:0000313" key="3">
    <source>
        <dbReference type="EMBL" id="PIK62937.1"/>
    </source>
</evidence>
<dbReference type="SUPFAM" id="SSF52058">
    <property type="entry name" value="L domain-like"/>
    <property type="match status" value="1"/>
</dbReference>
<dbReference type="GO" id="GO:0005615">
    <property type="term" value="C:extracellular space"/>
    <property type="evidence" value="ECO:0007669"/>
    <property type="project" value="TreeGrafter"/>
</dbReference>
<organism evidence="3 4">
    <name type="scientific">Stichopus japonicus</name>
    <name type="common">Sea cucumber</name>
    <dbReference type="NCBI Taxonomy" id="307972"/>
    <lineage>
        <taxon>Eukaryota</taxon>
        <taxon>Metazoa</taxon>
        <taxon>Echinodermata</taxon>
        <taxon>Eleutherozoa</taxon>
        <taxon>Echinozoa</taxon>
        <taxon>Holothuroidea</taxon>
        <taxon>Aspidochirotacea</taxon>
        <taxon>Aspidochirotida</taxon>
        <taxon>Stichopodidae</taxon>
        <taxon>Apostichopus</taxon>
    </lineage>
</organism>
<feature type="signal peptide" evidence="2">
    <location>
        <begin position="1"/>
        <end position="27"/>
    </location>
</feature>
<dbReference type="Pfam" id="PF13855">
    <property type="entry name" value="LRR_8"/>
    <property type="match status" value="1"/>
</dbReference>
<dbReference type="Gene3D" id="3.80.10.10">
    <property type="entry name" value="Ribonuclease Inhibitor"/>
    <property type="match status" value="1"/>
</dbReference>
<evidence type="ECO:0000313" key="4">
    <source>
        <dbReference type="Proteomes" id="UP000230750"/>
    </source>
</evidence>
<dbReference type="GO" id="GO:0031012">
    <property type="term" value="C:extracellular matrix"/>
    <property type="evidence" value="ECO:0007669"/>
    <property type="project" value="TreeGrafter"/>
</dbReference>
<dbReference type="InterPro" id="IPR050328">
    <property type="entry name" value="Dev_Immune_Receptor"/>
</dbReference>
<evidence type="ECO:0000256" key="2">
    <source>
        <dbReference type="SAM" id="SignalP"/>
    </source>
</evidence>
<dbReference type="Pfam" id="PF13516">
    <property type="entry name" value="LRR_6"/>
    <property type="match status" value="1"/>
</dbReference>
<dbReference type="InterPro" id="IPR032675">
    <property type="entry name" value="LRR_dom_sf"/>
</dbReference>
<protein>
    <submittedName>
        <fullName evidence="3">Uncharacterized protein</fullName>
    </submittedName>
</protein>
<dbReference type="OrthoDB" id="2190652at2759"/>
<dbReference type="Proteomes" id="UP000230750">
    <property type="component" value="Unassembled WGS sequence"/>
</dbReference>
<dbReference type="EMBL" id="MRZV01000003">
    <property type="protein sequence ID" value="PIK62937.1"/>
    <property type="molecule type" value="Genomic_DNA"/>
</dbReference>
<dbReference type="AlphaFoldDB" id="A0A2G8LRN7"/>
<proteinExistence type="predicted"/>
<accession>A0A2G8LRN7</accession>
<gene>
    <name evidence="3" type="ORF">BSL78_00172</name>
</gene>
<comment type="caution">
    <text evidence="3">The sequence shown here is derived from an EMBL/GenBank/DDBJ whole genome shotgun (WGS) entry which is preliminary data.</text>
</comment>
<evidence type="ECO:0000256" key="1">
    <source>
        <dbReference type="ARBA" id="ARBA00022729"/>
    </source>
</evidence>